<feature type="region of interest" description="Disordered" evidence="1">
    <location>
        <begin position="128"/>
        <end position="162"/>
    </location>
</feature>
<evidence type="ECO:0000313" key="3">
    <source>
        <dbReference type="Proteomes" id="UP000007264"/>
    </source>
</evidence>
<organism evidence="2 3">
    <name type="scientific">Coccomyxa subellipsoidea (strain C-169)</name>
    <name type="common">Green microalga</name>
    <dbReference type="NCBI Taxonomy" id="574566"/>
    <lineage>
        <taxon>Eukaryota</taxon>
        <taxon>Viridiplantae</taxon>
        <taxon>Chlorophyta</taxon>
        <taxon>core chlorophytes</taxon>
        <taxon>Trebouxiophyceae</taxon>
        <taxon>Trebouxiophyceae incertae sedis</taxon>
        <taxon>Coccomyxaceae</taxon>
        <taxon>Coccomyxa</taxon>
        <taxon>Coccomyxa subellipsoidea</taxon>
    </lineage>
</organism>
<dbReference type="GeneID" id="17044249"/>
<keyword evidence="3" id="KW-1185">Reference proteome</keyword>
<feature type="compositionally biased region" description="Basic residues" evidence="1">
    <location>
        <begin position="136"/>
        <end position="147"/>
    </location>
</feature>
<evidence type="ECO:0000313" key="2">
    <source>
        <dbReference type="EMBL" id="EIE26224.1"/>
    </source>
</evidence>
<dbReference type="KEGG" id="csl:COCSUDRAFT_32523"/>
<evidence type="ECO:0000256" key="1">
    <source>
        <dbReference type="SAM" id="MobiDB-lite"/>
    </source>
</evidence>
<comment type="caution">
    <text evidence="2">The sequence shown here is derived from an EMBL/GenBank/DDBJ whole genome shotgun (WGS) entry which is preliminary data.</text>
</comment>
<gene>
    <name evidence="2" type="ORF">COCSUDRAFT_32523</name>
</gene>
<protein>
    <submittedName>
        <fullName evidence="2">Uncharacterized protein</fullName>
    </submittedName>
</protein>
<reference evidence="2 3" key="1">
    <citation type="journal article" date="2012" name="Genome Biol.">
        <title>The genome of the polar eukaryotic microalga coccomyxa subellipsoidea reveals traits of cold adaptation.</title>
        <authorList>
            <person name="Blanc G."/>
            <person name="Agarkova I."/>
            <person name="Grimwood J."/>
            <person name="Kuo A."/>
            <person name="Brueggeman A."/>
            <person name="Dunigan D."/>
            <person name="Gurnon J."/>
            <person name="Ladunga I."/>
            <person name="Lindquist E."/>
            <person name="Lucas S."/>
            <person name="Pangilinan J."/>
            <person name="Proschold T."/>
            <person name="Salamov A."/>
            <person name="Schmutz J."/>
            <person name="Weeks D."/>
            <person name="Yamada T."/>
            <person name="Claverie J.M."/>
            <person name="Grigoriev I."/>
            <person name="Van Etten J."/>
            <person name="Lomsadze A."/>
            <person name="Borodovsky M."/>
        </authorList>
    </citation>
    <scope>NUCLEOTIDE SEQUENCE [LARGE SCALE GENOMIC DNA]</scope>
    <source>
        <strain evidence="2 3">C-169</strain>
    </source>
</reference>
<dbReference type="Proteomes" id="UP000007264">
    <property type="component" value="Unassembled WGS sequence"/>
</dbReference>
<accession>I0Z6F5</accession>
<sequence>MCKIKPGHPHAVLNLAPTVSVNVSHEESHEELAAGLERTTANYTTETANGYPDFSRGLWLLYQACVDHAISMPRSRVSYEEFCRARDLVYAVNSALDALYTKRFIAVGVCKRDIKSVRKNLRDLLVVTPMSPRRQQDKRRKSERKRAGRSEAEDESSGDEFG</sequence>
<dbReference type="AlphaFoldDB" id="I0Z6F5"/>
<feature type="compositionally biased region" description="Acidic residues" evidence="1">
    <location>
        <begin position="152"/>
        <end position="162"/>
    </location>
</feature>
<dbReference type="EMBL" id="AGSI01000003">
    <property type="protein sequence ID" value="EIE26224.1"/>
    <property type="molecule type" value="Genomic_DNA"/>
</dbReference>
<dbReference type="RefSeq" id="XP_005650768.1">
    <property type="nucleotide sequence ID" value="XM_005650711.1"/>
</dbReference>
<name>I0Z6F5_COCSC</name>
<proteinExistence type="predicted"/>